<accession>A0A7J0BW89</accession>
<dbReference type="SUPFAM" id="SSF46689">
    <property type="entry name" value="Homeodomain-like"/>
    <property type="match status" value="1"/>
</dbReference>
<dbReference type="Proteomes" id="UP000503820">
    <property type="component" value="Unassembled WGS sequence"/>
</dbReference>
<evidence type="ECO:0000313" key="2">
    <source>
        <dbReference type="Proteomes" id="UP000503820"/>
    </source>
</evidence>
<organism evidence="1 2">
    <name type="scientific">Desulfovibrio psychrotolerans</name>
    <dbReference type="NCBI Taxonomy" id="415242"/>
    <lineage>
        <taxon>Bacteria</taxon>
        <taxon>Pseudomonadati</taxon>
        <taxon>Thermodesulfobacteriota</taxon>
        <taxon>Desulfovibrionia</taxon>
        <taxon>Desulfovibrionales</taxon>
        <taxon>Desulfovibrionaceae</taxon>
        <taxon>Desulfovibrio</taxon>
    </lineage>
</organism>
<dbReference type="RefSeq" id="WP_174410592.1">
    <property type="nucleotide sequence ID" value="NZ_BLVP01000010.1"/>
</dbReference>
<proteinExistence type="predicted"/>
<name>A0A7J0BW89_9BACT</name>
<protein>
    <recommendedName>
        <fullName evidence="3">Mor transcription activator domain-containing protein</fullName>
    </recommendedName>
</protein>
<dbReference type="EMBL" id="BLVP01000010">
    <property type="protein sequence ID" value="GFM37980.1"/>
    <property type="molecule type" value="Genomic_DNA"/>
</dbReference>
<dbReference type="InterPro" id="IPR009057">
    <property type="entry name" value="Homeodomain-like_sf"/>
</dbReference>
<evidence type="ECO:0000313" key="1">
    <source>
        <dbReference type="EMBL" id="GFM37980.1"/>
    </source>
</evidence>
<reference evidence="1 2" key="1">
    <citation type="submission" date="2020-05" db="EMBL/GenBank/DDBJ databases">
        <title>Draft genome sequence of Desulfovibrio psychrotolerans JS1T.</title>
        <authorList>
            <person name="Ueno A."/>
            <person name="Tamazawa S."/>
            <person name="Tamamura S."/>
            <person name="Murakami T."/>
            <person name="Kiyama T."/>
            <person name="Inomata H."/>
            <person name="Amano Y."/>
            <person name="Miyakawa K."/>
            <person name="Tamaki H."/>
            <person name="Naganuma T."/>
            <person name="Kaneko K."/>
        </authorList>
    </citation>
    <scope>NUCLEOTIDE SEQUENCE [LARGE SCALE GENOMIC DNA]</scope>
    <source>
        <strain evidence="1 2">JS1</strain>
    </source>
</reference>
<evidence type="ECO:0008006" key="3">
    <source>
        <dbReference type="Google" id="ProtNLM"/>
    </source>
</evidence>
<comment type="caution">
    <text evidence="1">The sequence shown here is derived from an EMBL/GenBank/DDBJ whole genome shotgun (WGS) entry which is preliminary data.</text>
</comment>
<keyword evidence="2" id="KW-1185">Reference proteome</keyword>
<dbReference type="AlphaFoldDB" id="A0A7J0BW89"/>
<gene>
    <name evidence="1" type="ORF">DSM19430T_26640</name>
</gene>
<sequence>MSVWVSYPALRDLLGETAATALCTHHGGVPLYVPRTAQADSKLARIIGVACLELLCAAYAGEWITVPNARKTAPRKGDVMRLLDDGISPAQIALQLGLTERYVRQVASVYKPAPKQLSLPLL</sequence>